<protein>
    <submittedName>
        <fullName evidence="1">Uncharacterized protein</fullName>
    </submittedName>
</protein>
<dbReference type="EMBL" id="CP007449">
    <property type="protein sequence ID" value="AHM76686.2"/>
    <property type="molecule type" value="Genomic_DNA"/>
</dbReference>
<evidence type="ECO:0000313" key="2">
    <source>
        <dbReference type="Proteomes" id="UP000230961"/>
    </source>
</evidence>
<evidence type="ECO:0000313" key="1">
    <source>
        <dbReference type="EMBL" id="AHM76686.2"/>
    </source>
</evidence>
<geneLocation type="plasmid" evidence="2">
    <name>Plasmid1_80k</name>
</geneLocation>
<sequence length="271" mass="31351">MIDNTKDVAAQALQILKEKLSDWRDGSEPAWNSTWSIFERLITRHYEMKIVYAELQEKDVNGQRLWILLEQCIFAGAFATESNHAALRADYRELQMLSEEISGAAIRLEMMIRRRSDILNRSGSFSINRLVRLTDYIDEAGQENVLYRNYIQPRLDELNDFDLKYWPNIADLLQVLGGESTEVYCLDDATEAIVDARRASLTDFFKEFFSRLHDISDGSLYGLPSGFKLSNSSMATLCNVICDRQPEQVIDEGYIKRLRQRLREQGVTTVW</sequence>
<dbReference type="AlphaFoldDB" id="A0A7U4GJC2"/>
<gene>
    <name evidence="1" type="ORF">LC20_06114</name>
</gene>
<accession>A0A7U4GJC2</accession>
<proteinExistence type="predicted"/>
<dbReference type="KEGG" id="yel:LC20_06114"/>
<keyword evidence="1" id="KW-0614">Plasmid</keyword>
<organism evidence="1 2">
    <name type="scientific">Yersinia enterocolitica LC20</name>
    <dbReference type="NCBI Taxonomy" id="1443113"/>
    <lineage>
        <taxon>Bacteria</taxon>
        <taxon>Pseudomonadati</taxon>
        <taxon>Pseudomonadota</taxon>
        <taxon>Gammaproteobacteria</taxon>
        <taxon>Enterobacterales</taxon>
        <taxon>Yersiniaceae</taxon>
        <taxon>Yersinia</taxon>
    </lineage>
</organism>
<reference evidence="1 2" key="1">
    <citation type="submission" date="2017-11" db="EMBL/GenBank/DDBJ databases">
        <title>The complete genome sequence and comparative genome analysis of Yersinia enterocolitica strain LC20.</title>
        <authorList>
            <person name="Shi G."/>
            <person name="Su M."/>
            <person name="Liang J."/>
            <person name="Gu W."/>
            <person name="Xiao Y."/>
            <person name="Zhang Z."/>
            <person name="Qiu H."/>
            <person name="Duan R."/>
            <person name="Zhang Z."/>
            <person name="Li Y."/>
            <person name="Zhang X."/>
            <person name="Ling Y."/>
            <person name="Song L."/>
            <person name="Chen M."/>
            <person name="Zhao Y."/>
            <person name="Wu J."/>
            <person name="Jing H."/>
            <person name="Xiao J."/>
            <person name="Wang X."/>
        </authorList>
    </citation>
    <scope>NUCLEOTIDE SEQUENCE [LARGE SCALE GENOMIC DNA]</scope>
    <source>
        <strain evidence="1 2">LC20</strain>
        <plasmid evidence="2">Plasmid1_80k</plasmid>
    </source>
</reference>
<name>A0A7U4GJC2_YEREN</name>
<dbReference type="Proteomes" id="UP000230961">
    <property type="component" value="Plasmid p1_80K"/>
</dbReference>